<proteinExistence type="predicted"/>
<name>W7LQT9_GIBM7</name>
<dbReference type="RefSeq" id="XP_018747062.1">
    <property type="nucleotide sequence ID" value="XM_018904312.1"/>
</dbReference>
<evidence type="ECO:0000313" key="2">
    <source>
        <dbReference type="EMBL" id="EWG40871.1"/>
    </source>
</evidence>
<sequence length="117" mass="12717">MIILQLMMTRLGCNASPMLSLHVGGCLALLQYGCGCLTGCGCNTRRTSTQRRFSQSVTVSLPLIQPWSRQVPLAEISSALQLNQVGSFPPWIHADILTRGCKLRHFVLASSGTNKNS</sequence>
<protein>
    <recommendedName>
        <fullName evidence="4">Secreted protein</fullName>
    </recommendedName>
</protein>
<dbReference type="GeneID" id="30072064"/>
<evidence type="ECO:0008006" key="4">
    <source>
        <dbReference type="Google" id="ProtNLM"/>
    </source>
</evidence>
<feature type="chain" id="PRO_5011954449" description="Secreted protein" evidence="1">
    <location>
        <begin position="16"/>
        <end position="117"/>
    </location>
</feature>
<evidence type="ECO:0000256" key="1">
    <source>
        <dbReference type="SAM" id="SignalP"/>
    </source>
</evidence>
<reference evidence="2" key="2">
    <citation type="submission" date="2013-11" db="EMBL/GenBank/DDBJ databases">
        <authorList>
            <consortium name="The Broad Institute Genome Sequencing Platform"/>
            <person name="Ma L.-J."/>
            <person name="Corby-Kistler H."/>
            <person name="Broz K."/>
            <person name="Gale L.R."/>
            <person name="Jonkers W."/>
            <person name="O'Donnell K."/>
            <person name="Ploetz R."/>
            <person name="Steinberg C."/>
            <person name="Schwartz D.C."/>
            <person name="VanEtten H."/>
            <person name="Zhou S."/>
            <person name="Young S.K."/>
            <person name="Zeng Q."/>
            <person name="Gargeya S."/>
            <person name="Fitzgerald M."/>
            <person name="Abouelleil A."/>
            <person name="Alvarado L."/>
            <person name="Chapman S.B."/>
            <person name="Gainer-Dewar J."/>
            <person name="Goldberg J."/>
            <person name="Griggs A."/>
            <person name="Gujja S."/>
            <person name="Hansen M."/>
            <person name="Howarth C."/>
            <person name="Imamovic A."/>
            <person name="Ireland A."/>
            <person name="Larimer J."/>
            <person name="McCowan C."/>
            <person name="Murphy C."/>
            <person name="Pearson M."/>
            <person name="Poon T.W."/>
            <person name="Priest M."/>
            <person name="Roberts A."/>
            <person name="Saif S."/>
            <person name="Shea T."/>
            <person name="Sykes S."/>
            <person name="Wortman J."/>
            <person name="Nusbaum C."/>
            <person name="Birren B."/>
        </authorList>
    </citation>
    <scope>NUCLEOTIDE SEQUENCE</scope>
    <source>
        <strain evidence="2">7600</strain>
    </source>
</reference>
<accession>W7LQT9</accession>
<keyword evidence="3" id="KW-1185">Reference proteome</keyword>
<dbReference type="VEuPathDB" id="FungiDB:FVEG_15188"/>
<feature type="signal peptide" evidence="1">
    <location>
        <begin position="1"/>
        <end position="15"/>
    </location>
</feature>
<dbReference type="KEGG" id="fvr:FVEG_15188"/>
<dbReference type="RefSeq" id="XP_018747061.1">
    <property type="nucleotide sequence ID" value="XM_018904311.1"/>
</dbReference>
<dbReference type="EMBL" id="DS022244">
    <property type="protein sequence ID" value="EWG40871.1"/>
    <property type="molecule type" value="Genomic_DNA"/>
</dbReference>
<dbReference type="AlphaFoldDB" id="W7LQT9"/>
<dbReference type="EMBL" id="DS022244">
    <property type="protein sequence ID" value="EWG40869.1"/>
    <property type="molecule type" value="Genomic_DNA"/>
</dbReference>
<dbReference type="Proteomes" id="UP000009096">
    <property type="component" value="Chromosome 5"/>
</dbReference>
<reference evidence="2 3" key="1">
    <citation type="journal article" date="2010" name="Nature">
        <title>Comparative genomics reveals mobile pathogenicity chromosomes in Fusarium.</title>
        <authorList>
            <person name="Ma L.J."/>
            <person name="van der Does H.C."/>
            <person name="Borkovich K.A."/>
            <person name="Coleman J.J."/>
            <person name="Daboussi M.J."/>
            <person name="Di Pietro A."/>
            <person name="Dufresne M."/>
            <person name="Freitag M."/>
            <person name="Grabherr M."/>
            <person name="Henrissat B."/>
            <person name="Houterman P.M."/>
            <person name="Kang S."/>
            <person name="Shim W.B."/>
            <person name="Woloshuk C."/>
            <person name="Xie X."/>
            <person name="Xu J.R."/>
            <person name="Antoniw J."/>
            <person name="Baker S.E."/>
            <person name="Bluhm B.H."/>
            <person name="Breakspear A."/>
            <person name="Brown D.W."/>
            <person name="Butchko R.A."/>
            <person name="Chapman S."/>
            <person name="Coulson R."/>
            <person name="Coutinho P.M."/>
            <person name="Danchin E.G."/>
            <person name="Diener A."/>
            <person name="Gale L.R."/>
            <person name="Gardiner D.M."/>
            <person name="Goff S."/>
            <person name="Hammond-Kosack K.E."/>
            <person name="Hilburn K."/>
            <person name="Hua-Van A."/>
            <person name="Jonkers W."/>
            <person name="Kazan K."/>
            <person name="Kodira C.D."/>
            <person name="Koehrsen M."/>
            <person name="Kumar L."/>
            <person name="Lee Y.H."/>
            <person name="Li L."/>
            <person name="Manners J.M."/>
            <person name="Miranda-Saavedra D."/>
            <person name="Mukherjee M."/>
            <person name="Park G."/>
            <person name="Park J."/>
            <person name="Park S.Y."/>
            <person name="Proctor R.H."/>
            <person name="Regev A."/>
            <person name="Ruiz-Roldan M.C."/>
            <person name="Sain D."/>
            <person name="Sakthikumar S."/>
            <person name="Sykes S."/>
            <person name="Schwartz D.C."/>
            <person name="Turgeon B.G."/>
            <person name="Wapinski I."/>
            <person name="Yoder O."/>
            <person name="Young S."/>
            <person name="Zeng Q."/>
            <person name="Zhou S."/>
            <person name="Galagan J."/>
            <person name="Cuomo C.A."/>
            <person name="Kistler H.C."/>
            <person name="Rep M."/>
        </authorList>
    </citation>
    <scope>NUCLEOTIDE SEQUENCE [LARGE SCALE GENOMIC DNA]</scope>
    <source>
        <strain evidence="2">7600</strain>
        <strain evidence="3">M3125 / FGSC 7600</strain>
    </source>
</reference>
<dbReference type="RefSeq" id="XP_018747060.1">
    <property type="nucleotide sequence ID" value="XM_018904310.1"/>
</dbReference>
<organism evidence="2 3">
    <name type="scientific">Gibberella moniliformis (strain M3125 / FGSC 7600)</name>
    <name type="common">Maize ear and stalk rot fungus</name>
    <name type="synonym">Fusarium verticillioides</name>
    <dbReference type="NCBI Taxonomy" id="334819"/>
    <lineage>
        <taxon>Eukaryota</taxon>
        <taxon>Fungi</taxon>
        <taxon>Dikarya</taxon>
        <taxon>Ascomycota</taxon>
        <taxon>Pezizomycotina</taxon>
        <taxon>Sordariomycetes</taxon>
        <taxon>Hypocreomycetidae</taxon>
        <taxon>Hypocreales</taxon>
        <taxon>Nectriaceae</taxon>
        <taxon>Fusarium</taxon>
        <taxon>Fusarium fujikuroi species complex</taxon>
    </lineage>
</organism>
<dbReference type="EMBL" id="DS022244">
    <property type="protein sequence ID" value="EWG40870.1"/>
    <property type="molecule type" value="Genomic_DNA"/>
</dbReference>
<keyword evidence="1" id="KW-0732">Signal</keyword>
<gene>
    <name evidence="2" type="ORF">FVEG_15188</name>
</gene>
<evidence type="ECO:0000313" key="3">
    <source>
        <dbReference type="Proteomes" id="UP000009096"/>
    </source>
</evidence>